<proteinExistence type="inferred from homology"/>
<evidence type="ECO:0000313" key="7">
    <source>
        <dbReference type="Proteomes" id="UP000740754"/>
    </source>
</evidence>
<evidence type="ECO:0000256" key="4">
    <source>
        <dbReference type="ARBA" id="ARBA00022840"/>
    </source>
</evidence>
<evidence type="ECO:0000313" key="6">
    <source>
        <dbReference type="EMBL" id="NKN33129.1"/>
    </source>
</evidence>
<dbReference type="Proteomes" id="UP000740754">
    <property type="component" value="Unassembled WGS sequence"/>
</dbReference>
<accession>A0ABX1I6E3</accession>
<dbReference type="EMBL" id="JAAXKX010000008">
    <property type="protein sequence ID" value="NKN33129.1"/>
    <property type="molecule type" value="Genomic_DNA"/>
</dbReference>
<reference evidence="6 7" key="1">
    <citation type="submission" date="2020-04" db="EMBL/GenBank/DDBJ databases">
        <title>Draft Whole-Genome sequence of Marichromatium bheemlicum DSM 18632, type strain.</title>
        <authorList>
            <person name="Kyndt J.A."/>
            <person name="Meyer T.E."/>
        </authorList>
    </citation>
    <scope>NUCLEOTIDE SEQUENCE [LARGE SCALE GENOMIC DNA]</scope>
    <source>
        <strain evidence="6 7">DSM 18632</strain>
    </source>
</reference>
<dbReference type="CDD" id="cd03255">
    <property type="entry name" value="ABC_MJ0796_LolCDE_FtsE"/>
    <property type="match status" value="1"/>
</dbReference>
<feature type="domain" description="ABC transporter" evidence="5">
    <location>
        <begin position="10"/>
        <end position="228"/>
    </location>
</feature>
<dbReference type="InterPro" id="IPR015854">
    <property type="entry name" value="ABC_transpr_LolD-like"/>
</dbReference>
<evidence type="ECO:0000256" key="3">
    <source>
        <dbReference type="ARBA" id="ARBA00022741"/>
    </source>
</evidence>
<protein>
    <submittedName>
        <fullName evidence="6">ATP-binding cassette domain-containing protein</fullName>
    </submittedName>
</protein>
<keyword evidence="2" id="KW-0813">Transport</keyword>
<dbReference type="PANTHER" id="PTHR24220:SF689">
    <property type="entry name" value="LIPOPROTEIN-RELEASING SYSTEM ATP-BINDING PROTEIN LOLD"/>
    <property type="match status" value="1"/>
</dbReference>
<dbReference type="InterPro" id="IPR017911">
    <property type="entry name" value="MacB-like_ATP-bd"/>
</dbReference>
<evidence type="ECO:0000259" key="5">
    <source>
        <dbReference type="PROSITE" id="PS50893"/>
    </source>
</evidence>
<keyword evidence="7" id="KW-1185">Reference proteome</keyword>
<dbReference type="InterPro" id="IPR027417">
    <property type="entry name" value="P-loop_NTPase"/>
</dbReference>
<keyword evidence="3" id="KW-0547">Nucleotide-binding</keyword>
<dbReference type="GO" id="GO:0005524">
    <property type="term" value="F:ATP binding"/>
    <property type="evidence" value="ECO:0007669"/>
    <property type="project" value="UniProtKB-KW"/>
</dbReference>
<evidence type="ECO:0000256" key="2">
    <source>
        <dbReference type="ARBA" id="ARBA00022448"/>
    </source>
</evidence>
<keyword evidence="4 6" id="KW-0067">ATP-binding</keyword>
<dbReference type="InterPro" id="IPR003593">
    <property type="entry name" value="AAA+_ATPase"/>
</dbReference>
<evidence type="ECO:0000256" key="1">
    <source>
        <dbReference type="ARBA" id="ARBA00005417"/>
    </source>
</evidence>
<name>A0ABX1I6E3_9GAMM</name>
<dbReference type="PROSITE" id="PS50893">
    <property type="entry name" value="ABC_TRANSPORTER_2"/>
    <property type="match status" value="1"/>
</dbReference>
<dbReference type="Gene3D" id="3.40.50.300">
    <property type="entry name" value="P-loop containing nucleotide triphosphate hydrolases"/>
    <property type="match status" value="1"/>
</dbReference>
<dbReference type="InterPro" id="IPR003439">
    <property type="entry name" value="ABC_transporter-like_ATP-bd"/>
</dbReference>
<comment type="caution">
    <text evidence="6">The sequence shown here is derived from an EMBL/GenBank/DDBJ whole genome shotgun (WGS) entry which is preliminary data.</text>
</comment>
<dbReference type="PROSITE" id="PS00211">
    <property type="entry name" value="ABC_TRANSPORTER_1"/>
    <property type="match status" value="1"/>
</dbReference>
<dbReference type="PANTHER" id="PTHR24220">
    <property type="entry name" value="IMPORT ATP-BINDING PROTEIN"/>
    <property type="match status" value="1"/>
</dbReference>
<dbReference type="Pfam" id="PF00005">
    <property type="entry name" value="ABC_tran"/>
    <property type="match status" value="1"/>
</dbReference>
<dbReference type="SMART" id="SM00382">
    <property type="entry name" value="AAA"/>
    <property type="match status" value="1"/>
</dbReference>
<comment type="similarity">
    <text evidence="1">Belongs to the ABC transporter superfamily.</text>
</comment>
<gene>
    <name evidence="6" type="ORF">HF203_07830</name>
</gene>
<dbReference type="InterPro" id="IPR017871">
    <property type="entry name" value="ABC_transporter-like_CS"/>
</dbReference>
<organism evidence="6 7">
    <name type="scientific">Marichromatium bheemlicum</name>
    <dbReference type="NCBI Taxonomy" id="365339"/>
    <lineage>
        <taxon>Bacteria</taxon>
        <taxon>Pseudomonadati</taxon>
        <taxon>Pseudomonadota</taxon>
        <taxon>Gammaproteobacteria</taxon>
        <taxon>Chromatiales</taxon>
        <taxon>Chromatiaceae</taxon>
        <taxon>Marichromatium</taxon>
    </lineage>
</organism>
<sequence>MSVQWSQTVSKAVGLGKHVTGPAGGLTILAGLELEVGAGEALAILGASGSGKSTLLGLLAGLDRASSGEVWLCGKPLGALDEDGRAELRSGRVGFVFQNFQLLPTLTARENVLLPLELTDTVDAAARADEALARVGLSARAGHYPRQLSGGEQQRVAIARAYAPRPAVLFADEPTGNLDQTTGEQIIELLFELRAEAGAALVLVTHDPGLAARCDRRLAMREGRLEALA</sequence>
<dbReference type="SUPFAM" id="SSF52540">
    <property type="entry name" value="P-loop containing nucleoside triphosphate hydrolases"/>
    <property type="match status" value="1"/>
</dbReference>
<dbReference type="RefSeq" id="WP_168668378.1">
    <property type="nucleotide sequence ID" value="NZ_JAAXKX010000008.1"/>
</dbReference>